<evidence type="ECO:0000313" key="3">
    <source>
        <dbReference type="Proteomes" id="UP001163046"/>
    </source>
</evidence>
<gene>
    <name evidence="2" type="ORF">OS493_032895</name>
</gene>
<sequence length="337" mass="35962">MTGGRELRHHDDEPCAMEIGSCQKSVVRTFGEPGPFEADPGYLHSTSATPGGMGVEPAARRGLDFAHQLSTPLPSTYTQNLHTRNNELASAGSVHAMPPNALQCGYRKSAFQPVRPLQDELISVKQENAGPPPGGRFLQDQSISIKQENTGPLPGNSMFLNASSCNDMENVYCKPVSQARAPSFSHAKATPFNNTVFTNTSINPVAANTTMFPKTPDVNRSGDFNSSNLTGPSPTVCTKQALMEVANMFNGPLDSERDVTLGGPPQQLDQMDKDFEAAFSNDDCTTATPFSTQGFGGMGGFGSAGAAGFVIYDETAADGRREEADNKENGPEDKENM</sequence>
<feature type="compositionally biased region" description="Basic and acidic residues" evidence="1">
    <location>
        <begin position="317"/>
        <end position="337"/>
    </location>
</feature>
<proteinExistence type="predicted"/>
<dbReference type="Proteomes" id="UP001163046">
    <property type="component" value="Unassembled WGS sequence"/>
</dbReference>
<accession>A0A9W9YJ32</accession>
<dbReference type="EMBL" id="MU827343">
    <property type="protein sequence ID" value="KAJ7352956.1"/>
    <property type="molecule type" value="Genomic_DNA"/>
</dbReference>
<organism evidence="2 3">
    <name type="scientific">Desmophyllum pertusum</name>
    <dbReference type="NCBI Taxonomy" id="174260"/>
    <lineage>
        <taxon>Eukaryota</taxon>
        <taxon>Metazoa</taxon>
        <taxon>Cnidaria</taxon>
        <taxon>Anthozoa</taxon>
        <taxon>Hexacorallia</taxon>
        <taxon>Scleractinia</taxon>
        <taxon>Caryophylliina</taxon>
        <taxon>Caryophylliidae</taxon>
        <taxon>Desmophyllum</taxon>
    </lineage>
</organism>
<feature type="region of interest" description="Disordered" evidence="1">
    <location>
        <begin position="315"/>
        <end position="337"/>
    </location>
</feature>
<protein>
    <submittedName>
        <fullName evidence="2">Uncharacterized protein</fullName>
    </submittedName>
</protein>
<reference evidence="2" key="1">
    <citation type="submission" date="2023-01" db="EMBL/GenBank/DDBJ databases">
        <title>Genome assembly of the deep-sea coral Lophelia pertusa.</title>
        <authorList>
            <person name="Herrera S."/>
            <person name="Cordes E."/>
        </authorList>
    </citation>
    <scope>NUCLEOTIDE SEQUENCE</scope>
    <source>
        <strain evidence="2">USNM1676648</strain>
        <tissue evidence="2">Polyp</tissue>
    </source>
</reference>
<name>A0A9W9YJ32_9CNID</name>
<evidence type="ECO:0000313" key="2">
    <source>
        <dbReference type="EMBL" id="KAJ7352956.1"/>
    </source>
</evidence>
<evidence type="ECO:0000256" key="1">
    <source>
        <dbReference type="SAM" id="MobiDB-lite"/>
    </source>
</evidence>
<comment type="caution">
    <text evidence="2">The sequence shown here is derived from an EMBL/GenBank/DDBJ whole genome shotgun (WGS) entry which is preliminary data.</text>
</comment>
<keyword evidence="3" id="KW-1185">Reference proteome</keyword>
<dbReference type="AlphaFoldDB" id="A0A9W9YJ32"/>